<dbReference type="Pfam" id="PF00486">
    <property type="entry name" value="Trans_reg_C"/>
    <property type="match status" value="1"/>
</dbReference>
<comment type="function">
    <text evidence="7">May play the central regulatory role in sporulation. It may be an element of the effector pathway responsible for the activation of sporulation genes in response to nutritional stress. Spo0A may act in concert with spo0H (a sigma factor) to control the expression of some genes that are critical to the sporulation process.</text>
</comment>
<evidence type="ECO:0000256" key="5">
    <source>
        <dbReference type="ARBA" id="ARBA00023125"/>
    </source>
</evidence>
<dbReference type="Gene3D" id="1.10.10.10">
    <property type="entry name" value="Winged helix-like DNA-binding domain superfamily/Winged helix DNA-binding domain"/>
    <property type="match status" value="1"/>
</dbReference>
<keyword evidence="13" id="KW-1185">Reference proteome</keyword>
<dbReference type="InterPro" id="IPR001789">
    <property type="entry name" value="Sig_transdc_resp-reg_receiver"/>
</dbReference>
<dbReference type="PANTHER" id="PTHR48111:SF40">
    <property type="entry name" value="PHOSPHATE REGULON TRANSCRIPTIONAL REGULATORY PROTEIN PHOB"/>
    <property type="match status" value="1"/>
</dbReference>
<evidence type="ECO:0000256" key="9">
    <source>
        <dbReference type="PROSITE-ProRule" id="PRU01091"/>
    </source>
</evidence>
<dbReference type="InterPro" id="IPR001867">
    <property type="entry name" value="OmpR/PhoB-type_DNA-bd"/>
</dbReference>
<dbReference type="RefSeq" id="WP_343827250.1">
    <property type="nucleotide sequence ID" value="NZ_BAAACI010000007.1"/>
</dbReference>
<evidence type="ECO:0000256" key="7">
    <source>
        <dbReference type="ARBA" id="ARBA00024867"/>
    </source>
</evidence>
<evidence type="ECO:0000256" key="2">
    <source>
        <dbReference type="ARBA" id="ARBA00022553"/>
    </source>
</evidence>
<dbReference type="SMART" id="SM00448">
    <property type="entry name" value="REC"/>
    <property type="match status" value="1"/>
</dbReference>
<dbReference type="InterPro" id="IPR039420">
    <property type="entry name" value="WalR-like"/>
</dbReference>
<keyword evidence="2 8" id="KW-0597">Phosphoprotein</keyword>
<keyword evidence="4" id="KW-0805">Transcription regulation</keyword>
<dbReference type="InterPro" id="IPR011006">
    <property type="entry name" value="CheY-like_superfamily"/>
</dbReference>
<reference evidence="12 13" key="1">
    <citation type="journal article" date="2019" name="Int. J. Syst. Evol. Microbiol.">
        <title>The Global Catalogue of Microorganisms (GCM) 10K type strain sequencing project: providing services to taxonomists for standard genome sequencing and annotation.</title>
        <authorList>
            <consortium name="The Broad Institute Genomics Platform"/>
            <consortium name="The Broad Institute Genome Sequencing Center for Infectious Disease"/>
            <person name="Wu L."/>
            <person name="Ma J."/>
        </authorList>
    </citation>
    <scope>NUCLEOTIDE SEQUENCE [LARGE SCALE GENOMIC DNA]</scope>
    <source>
        <strain evidence="12 13">JCM 1417</strain>
    </source>
</reference>
<name>A0ABN1KUI9_CLOSU</name>
<evidence type="ECO:0000256" key="3">
    <source>
        <dbReference type="ARBA" id="ARBA00023012"/>
    </source>
</evidence>
<feature type="domain" description="Response regulatory" evidence="10">
    <location>
        <begin position="4"/>
        <end position="117"/>
    </location>
</feature>
<dbReference type="CDD" id="cd00383">
    <property type="entry name" value="trans_reg_C"/>
    <property type="match status" value="1"/>
</dbReference>
<sequence length="227" mass="26350">MGIKILIVEDEISISDILYTALKSEGYIVRCGFTAKEGRELVKNFKPDLALLDLNLPDESGFELCKEINSKYLIPIVILTARNDIVDKILGLELGADDYMTKPFHIKEVLARVKTALRCVEKYKVKSESEFLEVSNHIKLNMDSRIVLKDEDEVRLKPQEYDLFEFLVKNRNRVFSREELLNKVWGFDYDGDIRTVDVHVRRIRSKLDNENERSLIDTVFGVGYVMR</sequence>
<dbReference type="PROSITE" id="PS50110">
    <property type="entry name" value="RESPONSE_REGULATORY"/>
    <property type="match status" value="1"/>
</dbReference>
<protein>
    <recommendedName>
        <fullName evidence="1">Stage 0 sporulation protein A homolog</fullName>
    </recommendedName>
</protein>
<feature type="DNA-binding region" description="OmpR/PhoB-type" evidence="9">
    <location>
        <begin position="129"/>
        <end position="227"/>
    </location>
</feature>
<evidence type="ECO:0000256" key="8">
    <source>
        <dbReference type="PROSITE-ProRule" id="PRU00169"/>
    </source>
</evidence>
<dbReference type="Gene3D" id="3.40.50.2300">
    <property type="match status" value="1"/>
</dbReference>
<proteinExistence type="predicted"/>
<dbReference type="InterPro" id="IPR036388">
    <property type="entry name" value="WH-like_DNA-bd_sf"/>
</dbReference>
<keyword evidence="5 9" id="KW-0238">DNA-binding</keyword>
<evidence type="ECO:0000256" key="4">
    <source>
        <dbReference type="ARBA" id="ARBA00023015"/>
    </source>
</evidence>
<evidence type="ECO:0000256" key="6">
    <source>
        <dbReference type="ARBA" id="ARBA00023163"/>
    </source>
</evidence>
<dbReference type="PANTHER" id="PTHR48111">
    <property type="entry name" value="REGULATOR OF RPOS"/>
    <property type="match status" value="1"/>
</dbReference>
<evidence type="ECO:0000256" key="1">
    <source>
        <dbReference type="ARBA" id="ARBA00018672"/>
    </source>
</evidence>
<accession>A0ABN1KUI9</accession>
<keyword evidence="3" id="KW-0902">Two-component regulatory system</keyword>
<dbReference type="Proteomes" id="UP001501047">
    <property type="component" value="Unassembled WGS sequence"/>
</dbReference>
<evidence type="ECO:0000259" key="11">
    <source>
        <dbReference type="PROSITE" id="PS51755"/>
    </source>
</evidence>
<dbReference type="Pfam" id="PF00072">
    <property type="entry name" value="Response_reg"/>
    <property type="match status" value="1"/>
</dbReference>
<dbReference type="SMART" id="SM00862">
    <property type="entry name" value="Trans_reg_C"/>
    <property type="match status" value="1"/>
</dbReference>
<comment type="caution">
    <text evidence="12">The sequence shown here is derived from an EMBL/GenBank/DDBJ whole genome shotgun (WGS) entry which is preliminary data.</text>
</comment>
<organism evidence="12 13">
    <name type="scientific">Clostridium subterminale</name>
    <dbReference type="NCBI Taxonomy" id="1550"/>
    <lineage>
        <taxon>Bacteria</taxon>
        <taxon>Bacillati</taxon>
        <taxon>Bacillota</taxon>
        <taxon>Clostridia</taxon>
        <taxon>Eubacteriales</taxon>
        <taxon>Clostridiaceae</taxon>
        <taxon>Clostridium</taxon>
    </lineage>
</organism>
<keyword evidence="6" id="KW-0804">Transcription</keyword>
<dbReference type="SUPFAM" id="SSF52172">
    <property type="entry name" value="CheY-like"/>
    <property type="match status" value="1"/>
</dbReference>
<dbReference type="InterPro" id="IPR016032">
    <property type="entry name" value="Sig_transdc_resp-reg_C-effctor"/>
</dbReference>
<feature type="modified residue" description="4-aspartylphosphate" evidence="8">
    <location>
        <position position="53"/>
    </location>
</feature>
<gene>
    <name evidence="12" type="ORF">GCM10008908_29580</name>
</gene>
<dbReference type="SUPFAM" id="SSF46894">
    <property type="entry name" value="C-terminal effector domain of the bipartite response regulators"/>
    <property type="match status" value="1"/>
</dbReference>
<evidence type="ECO:0000259" key="10">
    <source>
        <dbReference type="PROSITE" id="PS50110"/>
    </source>
</evidence>
<feature type="domain" description="OmpR/PhoB-type" evidence="11">
    <location>
        <begin position="129"/>
        <end position="227"/>
    </location>
</feature>
<dbReference type="CDD" id="cd17574">
    <property type="entry name" value="REC_OmpR"/>
    <property type="match status" value="1"/>
</dbReference>
<dbReference type="PROSITE" id="PS51755">
    <property type="entry name" value="OMPR_PHOB"/>
    <property type="match status" value="1"/>
</dbReference>
<evidence type="ECO:0000313" key="12">
    <source>
        <dbReference type="EMBL" id="GAA0776347.1"/>
    </source>
</evidence>
<dbReference type="Gene3D" id="6.10.250.690">
    <property type="match status" value="1"/>
</dbReference>
<evidence type="ECO:0000313" key="13">
    <source>
        <dbReference type="Proteomes" id="UP001501047"/>
    </source>
</evidence>
<dbReference type="EMBL" id="BAAACI010000007">
    <property type="protein sequence ID" value="GAA0776347.1"/>
    <property type="molecule type" value="Genomic_DNA"/>
</dbReference>